<accession>A0ABP0FTJ6</accession>
<feature type="region of interest" description="Disordered" evidence="1">
    <location>
        <begin position="83"/>
        <end position="125"/>
    </location>
</feature>
<comment type="caution">
    <text evidence="2">The sequence shown here is derived from an EMBL/GenBank/DDBJ whole genome shotgun (WGS) entry which is preliminary data.</text>
</comment>
<dbReference type="SUPFAM" id="SSF57924">
    <property type="entry name" value="Inhibitor of apoptosis (IAP) repeat"/>
    <property type="match status" value="1"/>
</dbReference>
<dbReference type="InterPro" id="IPR001370">
    <property type="entry name" value="BIR_rpt"/>
</dbReference>
<name>A0ABP0FTJ6_CLALP</name>
<reference evidence="2 3" key="1">
    <citation type="submission" date="2024-02" db="EMBL/GenBank/DDBJ databases">
        <authorList>
            <person name="Daric V."/>
            <person name="Darras S."/>
        </authorList>
    </citation>
    <scope>NUCLEOTIDE SEQUENCE [LARGE SCALE GENOMIC DNA]</scope>
</reference>
<organism evidence="2 3">
    <name type="scientific">Clavelina lepadiformis</name>
    <name type="common">Light-bulb sea squirt</name>
    <name type="synonym">Ascidia lepadiformis</name>
    <dbReference type="NCBI Taxonomy" id="159417"/>
    <lineage>
        <taxon>Eukaryota</taxon>
        <taxon>Metazoa</taxon>
        <taxon>Chordata</taxon>
        <taxon>Tunicata</taxon>
        <taxon>Ascidiacea</taxon>
        <taxon>Aplousobranchia</taxon>
        <taxon>Clavelinidae</taxon>
        <taxon>Clavelina</taxon>
    </lineage>
</organism>
<proteinExistence type="predicted"/>
<dbReference type="Gene3D" id="1.10.1170.10">
    <property type="entry name" value="Inhibitor Of Apoptosis Protein (2mihbC-IAP-1), Chain A"/>
    <property type="match status" value="1"/>
</dbReference>
<evidence type="ECO:0000313" key="3">
    <source>
        <dbReference type="Proteomes" id="UP001642483"/>
    </source>
</evidence>
<feature type="compositionally biased region" description="Basic and acidic residues" evidence="1">
    <location>
        <begin position="87"/>
        <end position="98"/>
    </location>
</feature>
<keyword evidence="3" id="KW-1185">Reference proteome</keyword>
<sequence>MLFCRKAQMSRPREHQPDWDLQFRLDTFANALEGINGEELARNGYFYKSPSRQIQCVSCRTEHAYLGREYDYHNYPHNPSCPFGDDLETHSTTNERQEATNSRTTRPHSTPTTRGRQRTRTPRENSQVQMYFMFLQAVVRWRKI</sequence>
<protein>
    <submittedName>
        <fullName evidence="2">Uncharacterized protein</fullName>
    </submittedName>
</protein>
<evidence type="ECO:0000256" key="1">
    <source>
        <dbReference type="SAM" id="MobiDB-lite"/>
    </source>
</evidence>
<dbReference type="EMBL" id="CAWYQH010000096">
    <property type="protein sequence ID" value="CAK8682956.1"/>
    <property type="molecule type" value="Genomic_DNA"/>
</dbReference>
<gene>
    <name evidence="2" type="ORF">CVLEPA_LOCUS14076</name>
</gene>
<evidence type="ECO:0000313" key="2">
    <source>
        <dbReference type="EMBL" id="CAK8682956.1"/>
    </source>
</evidence>
<dbReference type="PROSITE" id="PS50143">
    <property type="entry name" value="BIR_REPEAT_2"/>
    <property type="match status" value="1"/>
</dbReference>
<dbReference type="Proteomes" id="UP001642483">
    <property type="component" value="Unassembled WGS sequence"/>
</dbReference>
<feature type="compositionally biased region" description="Low complexity" evidence="1">
    <location>
        <begin position="100"/>
        <end position="114"/>
    </location>
</feature>